<feature type="transmembrane region" description="Helical" evidence="6">
    <location>
        <begin position="274"/>
        <end position="292"/>
    </location>
</feature>
<feature type="region of interest" description="Disordered" evidence="5">
    <location>
        <begin position="594"/>
        <end position="629"/>
    </location>
</feature>
<evidence type="ECO:0000256" key="1">
    <source>
        <dbReference type="ARBA" id="ARBA00004141"/>
    </source>
</evidence>
<keyword evidence="4 6" id="KW-0472">Membrane</keyword>
<comment type="subcellular location">
    <subcellularLocation>
        <location evidence="1">Membrane</location>
        <topology evidence="1">Multi-pass membrane protein</topology>
    </subcellularLocation>
</comment>
<feature type="transmembrane region" description="Helical" evidence="6">
    <location>
        <begin position="336"/>
        <end position="355"/>
    </location>
</feature>
<organism evidence="7 8">
    <name type="scientific">Mycena sanguinolenta</name>
    <dbReference type="NCBI Taxonomy" id="230812"/>
    <lineage>
        <taxon>Eukaryota</taxon>
        <taxon>Fungi</taxon>
        <taxon>Dikarya</taxon>
        <taxon>Basidiomycota</taxon>
        <taxon>Agaricomycotina</taxon>
        <taxon>Agaricomycetes</taxon>
        <taxon>Agaricomycetidae</taxon>
        <taxon>Agaricales</taxon>
        <taxon>Marasmiineae</taxon>
        <taxon>Mycenaceae</taxon>
        <taxon>Mycena</taxon>
    </lineage>
</organism>
<dbReference type="InterPro" id="IPR011701">
    <property type="entry name" value="MFS"/>
</dbReference>
<dbReference type="SUPFAM" id="SSF103473">
    <property type="entry name" value="MFS general substrate transporter"/>
    <property type="match status" value="1"/>
</dbReference>
<dbReference type="InterPro" id="IPR036259">
    <property type="entry name" value="MFS_trans_sf"/>
</dbReference>
<feature type="compositionally biased region" description="Basic and acidic residues" evidence="5">
    <location>
        <begin position="1"/>
        <end position="17"/>
    </location>
</feature>
<evidence type="ECO:0000313" key="8">
    <source>
        <dbReference type="Proteomes" id="UP000623467"/>
    </source>
</evidence>
<keyword evidence="2 6" id="KW-0812">Transmembrane</keyword>
<feature type="transmembrane region" description="Helical" evidence="6">
    <location>
        <begin position="532"/>
        <end position="554"/>
    </location>
</feature>
<dbReference type="PANTHER" id="PTHR23507:SF1">
    <property type="entry name" value="FI18259P1-RELATED"/>
    <property type="match status" value="1"/>
</dbReference>
<proteinExistence type="predicted"/>
<feature type="transmembrane region" description="Helical" evidence="6">
    <location>
        <begin position="231"/>
        <end position="254"/>
    </location>
</feature>
<dbReference type="EMBL" id="JACAZH010000011">
    <property type="protein sequence ID" value="KAF7354836.1"/>
    <property type="molecule type" value="Genomic_DNA"/>
</dbReference>
<evidence type="ECO:0000256" key="3">
    <source>
        <dbReference type="ARBA" id="ARBA00022989"/>
    </source>
</evidence>
<feature type="transmembrane region" description="Helical" evidence="6">
    <location>
        <begin position="162"/>
        <end position="182"/>
    </location>
</feature>
<evidence type="ECO:0000256" key="4">
    <source>
        <dbReference type="ARBA" id="ARBA00023136"/>
    </source>
</evidence>
<name>A0A8H7D0N6_9AGAR</name>
<dbReference type="Proteomes" id="UP000623467">
    <property type="component" value="Unassembled WGS sequence"/>
</dbReference>
<dbReference type="GO" id="GO:0016020">
    <property type="term" value="C:membrane"/>
    <property type="evidence" value="ECO:0007669"/>
    <property type="project" value="UniProtKB-SubCell"/>
</dbReference>
<evidence type="ECO:0000256" key="5">
    <source>
        <dbReference type="SAM" id="MobiDB-lite"/>
    </source>
</evidence>
<evidence type="ECO:0000256" key="6">
    <source>
        <dbReference type="SAM" id="Phobius"/>
    </source>
</evidence>
<feature type="compositionally biased region" description="Basic and acidic residues" evidence="5">
    <location>
        <begin position="602"/>
        <end position="617"/>
    </location>
</feature>
<evidence type="ECO:0000313" key="7">
    <source>
        <dbReference type="EMBL" id="KAF7354836.1"/>
    </source>
</evidence>
<reference evidence="7" key="1">
    <citation type="submission" date="2020-05" db="EMBL/GenBank/DDBJ databases">
        <title>Mycena genomes resolve the evolution of fungal bioluminescence.</title>
        <authorList>
            <person name="Tsai I.J."/>
        </authorList>
    </citation>
    <scope>NUCLEOTIDE SEQUENCE</scope>
    <source>
        <strain evidence="7">160909Yilan</strain>
    </source>
</reference>
<protein>
    <submittedName>
        <fullName evidence="7">MFS general substrate transporter</fullName>
    </submittedName>
</protein>
<comment type="caution">
    <text evidence="7">The sequence shown here is derived from an EMBL/GenBank/DDBJ whole genome shotgun (WGS) entry which is preliminary data.</text>
</comment>
<feature type="transmembrane region" description="Helical" evidence="6">
    <location>
        <begin position="437"/>
        <end position="457"/>
    </location>
</feature>
<dbReference type="Gene3D" id="1.20.1250.20">
    <property type="entry name" value="MFS general substrate transporter like domains"/>
    <property type="match status" value="1"/>
</dbReference>
<dbReference type="AlphaFoldDB" id="A0A8H7D0N6"/>
<sequence length="629" mass="67732">MSRREPNNVSGDGEREPLLANSPSTPKKKSWYSARPLWLVQFAIMAACIRGMTLSPRVEVFTQVSCTSLERRSLIPTSSLPDAPFYYDAPQPSWISFFSPLDNAAFNHTDPNERSRRCKSDAGVQSGAARIQTLFSITSGLLSALTTGWWGHMGERFGRTKILAIATFGWFLSDSFFILASAPESPFASHRVTMVLLAPIFEGILGGWSTIQSGATAYISDCTESGSRASIFSFFTGMFFLGFSLGPLIGGWVISHPFALFSGAGGMGQVTSVFWVAAICSFVNFALVLFVIPESAMQHCAIHANSGSSGIFSAPLAVFLPVSIPVAGSSQRRRDWSLTLVTFTLFSYMFSQGLYQVKYLYGTHVYGWDPVELSYYISFMGGGRAVFLLFALPWVIARFKPKSNIPKTQPAASGVPAAKQQPTKAHLKREMKFDINLTRVSLCIELAANAAVVLFPAPLLRDDVLVLTSSSDSQFATSQALFVVASSISSWGTGLIPSTQSLALCILQARALLEADSASSDAVPAEASTGKLFGAIALLQAAGQMILGPLFFGLIYSGTVATYPKAVFVAVNCVLFAAFIAMVVVRSPLSGFNAPMSEDEEERGRSRGSKDLRRPALEPEQGSSSSGSN</sequence>
<dbReference type="GO" id="GO:0022857">
    <property type="term" value="F:transmembrane transporter activity"/>
    <property type="evidence" value="ECO:0007669"/>
    <property type="project" value="InterPro"/>
</dbReference>
<feature type="transmembrane region" description="Helical" evidence="6">
    <location>
        <begin position="566"/>
        <end position="585"/>
    </location>
</feature>
<dbReference type="OrthoDB" id="3026777at2759"/>
<dbReference type="PANTHER" id="PTHR23507">
    <property type="entry name" value="ZGC:174356"/>
    <property type="match status" value="1"/>
</dbReference>
<feature type="region of interest" description="Disordered" evidence="5">
    <location>
        <begin position="1"/>
        <end position="29"/>
    </location>
</feature>
<accession>A0A8H7D0N6</accession>
<evidence type="ECO:0000256" key="2">
    <source>
        <dbReference type="ARBA" id="ARBA00022692"/>
    </source>
</evidence>
<feature type="transmembrane region" description="Helical" evidence="6">
    <location>
        <begin position="375"/>
        <end position="397"/>
    </location>
</feature>
<keyword evidence="8" id="KW-1185">Reference proteome</keyword>
<gene>
    <name evidence="7" type="ORF">MSAN_01398000</name>
</gene>
<feature type="transmembrane region" description="Helical" evidence="6">
    <location>
        <begin position="194"/>
        <end position="219"/>
    </location>
</feature>
<keyword evidence="3 6" id="KW-1133">Transmembrane helix</keyword>
<feature type="transmembrane region" description="Helical" evidence="6">
    <location>
        <begin position="131"/>
        <end position="150"/>
    </location>
</feature>
<feature type="transmembrane region" description="Helical" evidence="6">
    <location>
        <begin position="37"/>
        <end position="55"/>
    </location>
</feature>
<dbReference type="Pfam" id="PF07690">
    <property type="entry name" value="MFS_1"/>
    <property type="match status" value="1"/>
</dbReference>